<name>A0A023ZYD0_9CAUD</name>
<dbReference type="EMBL" id="KJ538722">
    <property type="protein sequence ID" value="AHY84200.1"/>
    <property type="molecule type" value="Genomic_DNA"/>
</dbReference>
<evidence type="ECO:0000313" key="1">
    <source>
        <dbReference type="EMBL" id="AHY84200.1"/>
    </source>
</evidence>
<gene>
    <name evidence="1" type="primary">15</name>
    <name evidence="1" type="ORF">PBI_HH92_15</name>
</gene>
<accession>A0A023ZYD0</accession>
<evidence type="ECO:0000313" key="2">
    <source>
        <dbReference type="Proteomes" id="UP000024437"/>
    </source>
</evidence>
<sequence length="179" mass="19832">MAGNPDNVVLWTEADVLFYNSATLPVEDIPESITDPFVTTTGKWGYLGLLVGADGINIQREWDETDIPAWGYGTIIVASKDFKCTGTVSAREDNPVVQSILWPGSTDTTLVVPDPSHQFVAIEKRSASGKKHRMLSKRPARLWIPNEQKVEGDNTPYEVNMRIFPNAARELFLVQQTAA</sequence>
<reference evidence="1 2" key="1">
    <citation type="submission" date="2014-03" db="EMBL/GenBank/DDBJ databases">
        <authorList>
            <person name="Bragg J."/>
            <person name="Chandler A.Y."/>
            <person name="Dehn A."/>
            <person name="Hefner M."/>
            <person name="Petersen P."/>
            <person name="Wilson J."/>
            <person name="Zeba F."/>
            <person name="Zegers G.P."/>
            <person name="Page S.T."/>
            <person name="Bradley K.W."/>
            <person name="Clarke D.Q."/>
            <person name="Lewis M.F."/>
            <person name="Barker L.P."/>
            <person name="Bailey C."/>
            <person name="Asai D.J."/>
            <person name="Garber M.L."/>
            <person name="Bowman C.A."/>
            <person name="Russell D.A."/>
            <person name="Pope W.H."/>
            <person name="Jacobs-Sera D."/>
            <person name="Hendrix R.W."/>
            <person name="Hatfull G.F."/>
        </authorList>
    </citation>
    <scope>NUCLEOTIDE SEQUENCE [LARGE SCALE GENOMIC DNA]</scope>
</reference>
<proteinExistence type="predicted"/>
<dbReference type="Proteomes" id="UP000024437">
    <property type="component" value="Genome"/>
</dbReference>
<protein>
    <submittedName>
        <fullName evidence="1">Major tail subunit</fullName>
    </submittedName>
</protein>
<organism evidence="1 2">
    <name type="scientific">Mycobacterium phage HH92</name>
    <dbReference type="NCBI Taxonomy" id="1471543"/>
    <lineage>
        <taxon>Viruses</taxon>
        <taxon>Duplodnaviria</taxon>
        <taxon>Heunggongvirae</taxon>
        <taxon>Uroviricota</taxon>
        <taxon>Caudoviricetes</taxon>
        <taxon>Gilesvirus</taxon>
        <taxon>Gilesvirus giles</taxon>
    </lineage>
</organism>